<evidence type="ECO:0000256" key="9">
    <source>
        <dbReference type="SAM" id="Phobius"/>
    </source>
</evidence>
<organism evidence="12 13">
    <name type="scientific">Arthrobotrys musiformis</name>
    <dbReference type="NCBI Taxonomy" id="47236"/>
    <lineage>
        <taxon>Eukaryota</taxon>
        <taxon>Fungi</taxon>
        <taxon>Dikarya</taxon>
        <taxon>Ascomycota</taxon>
        <taxon>Pezizomycotina</taxon>
        <taxon>Orbiliomycetes</taxon>
        <taxon>Orbiliales</taxon>
        <taxon>Orbiliaceae</taxon>
        <taxon>Arthrobotrys</taxon>
    </lineage>
</organism>
<feature type="transmembrane region" description="Helical" evidence="9">
    <location>
        <begin position="41"/>
        <end position="62"/>
    </location>
</feature>
<feature type="transmembrane region" description="Helical" evidence="9">
    <location>
        <begin position="15"/>
        <end position="35"/>
    </location>
</feature>
<comment type="subcellular location">
    <subcellularLocation>
        <location evidence="1">Membrane</location>
        <topology evidence="1">Multi-pass membrane protein</topology>
    </subcellularLocation>
</comment>
<evidence type="ECO:0000256" key="2">
    <source>
        <dbReference type="ARBA" id="ARBA00008873"/>
    </source>
</evidence>
<evidence type="ECO:0000256" key="7">
    <source>
        <dbReference type="ARBA" id="ARBA00023136"/>
    </source>
</evidence>
<evidence type="ECO:0000256" key="8">
    <source>
        <dbReference type="SAM" id="MobiDB-lite"/>
    </source>
</evidence>
<dbReference type="GO" id="GO:0016020">
    <property type="term" value="C:membrane"/>
    <property type="evidence" value="ECO:0007669"/>
    <property type="project" value="UniProtKB-SubCell"/>
</dbReference>
<feature type="transmembrane region" description="Helical" evidence="9">
    <location>
        <begin position="220"/>
        <end position="242"/>
    </location>
</feature>
<dbReference type="PANTHER" id="PTHR45820">
    <property type="entry name" value="FI23527P1"/>
    <property type="match status" value="1"/>
</dbReference>
<accession>A0AAV9W4F9</accession>
<evidence type="ECO:0000256" key="3">
    <source>
        <dbReference type="ARBA" id="ARBA00022448"/>
    </source>
</evidence>
<evidence type="ECO:0000313" key="13">
    <source>
        <dbReference type="Proteomes" id="UP001370758"/>
    </source>
</evidence>
<proteinExistence type="inferred from homology"/>
<gene>
    <name evidence="12" type="ORF">TWF481_008993</name>
</gene>
<name>A0AAV9W4F9_9PEZI</name>
<feature type="transmembrane region" description="Helical" evidence="9">
    <location>
        <begin position="83"/>
        <end position="105"/>
    </location>
</feature>
<feature type="domain" description="Cation efflux protein transmembrane" evidence="10">
    <location>
        <begin position="17"/>
        <end position="280"/>
    </location>
</feature>
<keyword evidence="6 9" id="KW-1133">Transmembrane helix</keyword>
<keyword evidence="3" id="KW-0813">Transport</keyword>
<dbReference type="Gene3D" id="1.20.1510.10">
    <property type="entry name" value="Cation efflux protein transmembrane domain"/>
    <property type="match status" value="1"/>
</dbReference>
<feature type="transmembrane region" description="Helical" evidence="9">
    <location>
        <begin position="254"/>
        <end position="272"/>
    </location>
</feature>
<evidence type="ECO:0000313" key="12">
    <source>
        <dbReference type="EMBL" id="KAK6501145.1"/>
    </source>
</evidence>
<dbReference type="InterPro" id="IPR002524">
    <property type="entry name" value="Cation_efflux"/>
</dbReference>
<reference evidence="12 13" key="1">
    <citation type="submission" date="2023-08" db="EMBL/GenBank/DDBJ databases">
        <authorList>
            <person name="Palmer J.M."/>
        </authorList>
    </citation>
    <scope>NUCLEOTIDE SEQUENCE [LARGE SCALE GENOMIC DNA]</scope>
    <source>
        <strain evidence="12 13">TWF481</strain>
    </source>
</reference>
<dbReference type="AlphaFoldDB" id="A0AAV9W4F9"/>
<feature type="region of interest" description="Disordered" evidence="8">
    <location>
        <begin position="359"/>
        <end position="378"/>
    </location>
</feature>
<dbReference type="InterPro" id="IPR027470">
    <property type="entry name" value="Cation_efflux_CTD"/>
</dbReference>
<evidence type="ECO:0000259" key="11">
    <source>
        <dbReference type="Pfam" id="PF16916"/>
    </source>
</evidence>
<keyword evidence="13" id="KW-1185">Reference proteome</keyword>
<dbReference type="GO" id="GO:0005385">
    <property type="term" value="F:zinc ion transmembrane transporter activity"/>
    <property type="evidence" value="ECO:0007669"/>
    <property type="project" value="TreeGrafter"/>
</dbReference>
<dbReference type="GO" id="GO:0006882">
    <property type="term" value="P:intracellular zinc ion homeostasis"/>
    <property type="evidence" value="ECO:0007669"/>
    <property type="project" value="TreeGrafter"/>
</dbReference>
<dbReference type="SUPFAM" id="SSF160240">
    <property type="entry name" value="Cation efflux protein cytoplasmic domain-like"/>
    <property type="match status" value="1"/>
</dbReference>
<dbReference type="Proteomes" id="UP001370758">
    <property type="component" value="Unassembled WGS sequence"/>
</dbReference>
<comment type="caution">
    <text evidence="12">The sequence shown here is derived from an EMBL/GenBank/DDBJ whole genome shotgun (WGS) entry which is preliminary data.</text>
</comment>
<sequence length="405" mass="44990">MTEGPHFHLSKARRLSIIIGISFCFFVTEISIGFYTGSLALVADAFHYLNDLIGFVVQLVAFKISERTESPKELSFGWQRANLLGAFFNGVFLLALSVSIFLQSIERFITLEEVQNPKLILIVGCIGLTLNIISAFFLHGMLDLIQIKSKYSSRFTHFFIDHEEEVNHVINSGGESVGTTEPRQNSVQLAEIQRLHDHHRHETSPADQTQKQYDLGMMGVLLHVIGDAINNIGVIIVALVIWKVKGEKRYYADPAISLFISIMIFFSVIPLVKKTGIILLDAVPTGVNPQDVRYDLEQVPGVISVHELHIRRLNQRKTIASAHVVVSSRVLENFVELAKVLNECFHAYGIHSATLQPELADDSSEGGDTASINSTHGLRRRNASSRSICRITCGTTTCEALTCCS</sequence>
<evidence type="ECO:0000256" key="4">
    <source>
        <dbReference type="ARBA" id="ARBA00022692"/>
    </source>
</evidence>
<dbReference type="InterPro" id="IPR027469">
    <property type="entry name" value="Cation_efflux_TMD_sf"/>
</dbReference>
<dbReference type="SUPFAM" id="SSF161111">
    <property type="entry name" value="Cation efflux protein transmembrane domain-like"/>
    <property type="match status" value="1"/>
</dbReference>
<keyword evidence="7 9" id="KW-0472">Membrane</keyword>
<dbReference type="NCBIfam" id="TIGR01297">
    <property type="entry name" value="CDF"/>
    <property type="match status" value="1"/>
</dbReference>
<comment type="similarity">
    <text evidence="2">Belongs to the cation diffusion facilitator (CDF) transporter (TC 2.A.4) family. SLC30A subfamily.</text>
</comment>
<dbReference type="Pfam" id="PF16916">
    <property type="entry name" value="ZT_dimer"/>
    <property type="match status" value="1"/>
</dbReference>
<dbReference type="InterPro" id="IPR058533">
    <property type="entry name" value="Cation_efflux_TM"/>
</dbReference>
<feature type="transmembrane region" description="Helical" evidence="9">
    <location>
        <begin position="120"/>
        <end position="145"/>
    </location>
</feature>
<dbReference type="InterPro" id="IPR036837">
    <property type="entry name" value="Cation_efflux_CTD_sf"/>
</dbReference>
<dbReference type="EMBL" id="JAVHJL010000006">
    <property type="protein sequence ID" value="KAK6501145.1"/>
    <property type="molecule type" value="Genomic_DNA"/>
</dbReference>
<keyword evidence="4 9" id="KW-0812">Transmembrane</keyword>
<dbReference type="Pfam" id="PF01545">
    <property type="entry name" value="Cation_efflux"/>
    <property type="match status" value="1"/>
</dbReference>
<evidence type="ECO:0000259" key="10">
    <source>
        <dbReference type="Pfam" id="PF01545"/>
    </source>
</evidence>
<dbReference type="PANTHER" id="PTHR45820:SF5">
    <property type="entry name" value="DIFFUSION FACILITATOR FAMILY METAL ION TRANSPORTER, PUTATIVE-RELATED"/>
    <property type="match status" value="1"/>
</dbReference>
<protein>
    <submittedName>
        <fullName evidence="12">Uncharacterized protein</fullName>
    </submittedName>
</protein>
<feature type="domain" description="Cation efflux protein cytoplasmic" evidence="11">
    <location>
        <begin position="288"/>
        <end position="358"/>
    </location>
</feature>
<evidence type="ECO:0000256" key="6">
    <source>
        <dbReference type="ARBA" id="ARBA00022989"/>
    </source>
</evidence>
<evidence type="ECO:0000256" key="1">
    <source>
        <dbReference type="ARBA" id="ARBA00004141"/>
    </source>
</evidence>
<evidence type="ECO:0000256" key="5">
    <source>
        <dbReference type="ARBA" id="ARBA00022833"/>
    </source>
</evidence>
<keyword evidence="5" id="KW-0862">Zinc</keyword>